<dbReference type="Pfam" id="PF01370">
    <property type="entry name" value="Epimerase"/>
    <property type="match status" value="1"/>
</dbReference>
<dbReference type="RefSeq" id="WP_259621918.1">
    <property type="nucleotide sequence ID" value="NZ_JANYMP010000002.1"/>
</dbReference>
<feature type="domain" description="NAD-dependent epimerase/dehydratase" evidence="1">
    <location>
        <begin position="3"/>
        <end position="215"/>
    </location>
</feature>
<dbReference type="Proteomes" id="UP001141259">
    <property type="component" value="Unassembled WGS sequence"/>
</dbReference>
<comment type="caution">
    <text evidence="2">The sequence shown here is derived from an EMBL/GenBank/DDBJ whole genome shotgun (WGS) entry which is preliminary data.</text>
</comment>
<dbReference type="SUPFAM" id="SSF51735">
    <property type="entry name" value="NAD(P)-binding Rossmann-fold domains"/>
    <property type="match status" value="1"/>
</dbReference>
<accession>A0A9X2VHB9</accession>
<dbReference type="InterPro" id="IPR036291">
    <property type="entry name" value="NAD(P)-bd_dom_sf"/>
</dbReference>
<dbReference type="GO" id="GO:0005737">
    <property type="term" value="C:cytoplasm"/>
    <property type="evidence" value="ECO:0007669"/>
    <property type="project" value="TreeGrafter"/>
</dbReference>
<protein>
    <submittedName>
        <fullName evidence="2">NAD-dependent epimerase/dehydratase family protein</fullName>
    </submittedName>
</protein>
<evidence type="ECO:0000259" key="1">
    <source>
        <dbReference type="Pfam" id="PF01370"/>
    </source>
</evidence>
<proteinExistence type="predicted"/>
<dbReference type="PANTHER" id="PTHR48079">
    <property type="entry name" value="PROTEIN YEEZ"/>
    <property type="match status" value="1"/>
</dbReference>
<dbReference type="PANTHER" id="PTHR48079:SF6">
    <property type="entry name" value="NAD(P)-BINDING DOMAIN-CONTAINING PROTEIN-RELATED"/>
    <property type="match status" value="1"/>
</dbReference>
<sequence length="300" mass="30816">MKVFLTGATGYVGGSIATALLAAGHRVVGLARSTDAGPALRELGVEPVFGTLDDADLLAEQARAADVVVNAASSDHAASVAVFLDALAGSGKAYVQTSGAGVVADQARGAAAAGPVLSDDDEFTPEPEKAARAALDRSILAAAGRGIRTVVVCPTLIYGHGLGLRRDSYQVPQLVELARRDGVPGHVGEGLNVWSAVHVADLADLYVLVVEKGEAGTFLFAEDGEASFADLAAAIGRALGQEAPPRPLEFAAAAELWGEGAATFTMSSNVRVRADRARALGWSPSRVPVLDWIAAEVRRA</sequence>
<dbReference type="GO" id="GO:0004029">
    <property type="term" value="F:aldehyde dehydrogenase (NAD+) activity"/>
    <property type="evidence" value="ECO:0007669"/>
    <property type="project" value="TreeGrafter"/>
</dbReference>
<gene>
    <name evidence="2" type="ORF">NZH93_06115</name>
</gene>
<name>A0A9X2VHB9_9PSEU</name>
<evidence type="ECO:0000313" key="3">
    <source>
        <dbReference type="Proteomes" id="UP001141259"/>
    </source>
</evidence>
<organism evidence="2 3">
    <name type="scientific">Umezawaea endophytica</name>
    <dbReference type="NCBI Taxonomy" id="1654476"/>
    <lineage>
        <taxon>Bacteria</taxon>
        <taxon>Bacillati</taxon>
        <taxon>Actinomycetota</taxon>
        <taxon>Actinomycetes</taxon>
        <taxon>Pseudonocardiales</taxon>
        <taxon>Pseudonocardiaceae</taxon>
        <taxon>Umezawaea</taxon>
    </lineage>
</organism>
<reference evidence="2" key="1">
    <citation type="submission" date="2022-08" db="EMBL/GenBank/DDBJ databases">
        <authorList>
            <person name="Tistechok S."/>
            <person name="Samborskyy M."/>
            <person name="Roman I."/>
        </authorList>
    </citation>
    <scope>NUCLEOTIDE SEQUENCE</scope>
    <source>
        <strain evidence="2">DSM 103496</strain>
    </source>
</reference>
<keyword evidence="3" id="KW-1185">Reference proteome</keyword>
<evidence type="ECO:0000313" key="2">
    <source>
        <dbReference type="EMBL" id="MCS7476419.1"/>
    </source>
</evidence>
<dbReference type="AlphaFoldDB" id="A0A9X2VHB9"/>
<dbReference type="InterPro" id="IPR001509">
    <property type="entry name" value="Epimerase_deHydtase"/>
</dbReference>
<dbReference type="Gene3D" id="3.40.50.720">
    <property type="entry name" value="NAD(P)-binding Rossmann-like Domain"/>
    <property type="match status" value="1"/>
</dbReference>
<dbReference type="InterPro" id="IPR051783">
    <property type="entry name" value="NAD(P)-dependent_oxidoreduct"/>
</dbReference>
<dbReference type="EMBL" id="JANYMP010000002">
    <property type="protein sequence ID" value="MCS7476419.1"/>
    <property type="molecule type" value="Genomic_DNA"/>
</dbReference>